<accession>A0ABR8ENI4</accession>
<proteinExistence type="predicted"/>
<gene>
    <name evidence="1" type="ORF">H6G72_25840</name>
</gene>
<evidence type="ECO:0000313" key="1">
    <source>
        <dbReference type="EMBL" id="MBD2547186.1"/>
    </source>
</evidence>
<reference evidence="1 2" key="1">
    <citation type="journal article" date="2020" name="ISME J.">
        <title>Comparative genomics reveals insights into cyanobacterial evolution and habitat adaptation.</title>
        <authorList>
            <person name="Chen M.Y."/>
            <person name="Teng W.K."/>
            <person name="Zhao L."/>
            <person name="Hu C.X."/>
            <person name="Zhou Y.K."/>
            <person name="Han B.P."/>
            <person name="Song L.R."/>
            <person name="Shu W.S."/>
        </authorList>
    </citation>
    <scope>NUCLEOTIDE SEQUENCE [LARGE SCALE GENOMIC DNA]</scope>
    <source>
        <strain evidence="1 2">FACHB-1370</strain>
    </source>
</reference>
<evidence type="ECO:0000313" key="2">
    <source>
        <dbReference type="Proteomes" id="UP000641954"/>
    </source>
</evidence>
<dbReference type="EMBL" id="JACJSK010000061">
    <property type="protein sequence ID" value="MBD2547186.1"/>
    <property type="molecule type" value="Genomic_DNA"/>
</dbReference>
<protein>
    <submittedName>
        <fullName evidence="1">Uncharacterized protein</fullName>
    </submittedName>
</protein>
<organism evidence="1 2">
    <name type="scientific">Planktothricoides raciborskii FACHB-1370</name>
    <dbReference type="NCBI Taxonomy" id="2949576"/>
    <lineage>
        <taxon>Bacteria</taxon>
        <taxon>Bacillati</taxon>
        <taxon>Cyanobacteriota</taxon>
        <taxon>Cyanophyceae</taxon>
        <taxon>Oscillatoriophycideae</taxon>
        <taxon>Oscillatoriales</taxon>
        <taxon>Oscillatoriaceae</taxon>
        <taxon>Planktothricoides</taxon>
    </lineage>
</organism>
<name>A0ABR8ENI4_9CYAN</name>
<comment type="caution">
    <text evidence="1">The sequence shown here is derived from an EMBL/GenBank/DDBJ whole genome shotgun (WGS) entry which is preliminary data.</text>
</comment>
<dbReference type="Proteomes" id="UP000641954">
    <property type="component" value="Unassembled WGS sequence"/>
</dbReference>
<sequence>MLFTVSILPNILEFENPENPTFFYVLTTPMNPQRFKLGRFSPLFHRKTVRGMSQQAGGEEKTSQK</sequence>
<keyword evidence="2" id="KW-1185">Reference proteome</keyword>